<dbReference type="Gene3D" id="3.30.450.20">
    <property type="entry name" value="PAS domain"/>
    <property type="match status" value="2"/>
</dbReference>
<keyword evidence="4 10" id="KW-0145">Chemotaxis</keyword>
<sequence length="1379" mass="152298">MNSQQRDTSQPAVMPGSQTFPVVGIGASAGGLQALMAFFEQLPAEPGMAFVVVMHLSPTHESNAQAILQRSSKMPVREVTRALPVEVNTVYVISPALQLEMNDGYLGVRERPRESGRPVAIDRFLRTMALAHKERAFGVILSGTGSDGADGLAMVKDQGGVILVQDPEEAEHAGMPKAAIDTGLSDFVLPVRAIPAKLLGLWANARQIRLHDVGGDELAEPAEPDQRAAAEEALRDIVNLLRVRTGHDFSKYKRATVLRRIERRLQVRELKELSAYRDLLRDDRGEAHALLKDMLIGVTQFFRDREVFEAVERDVIPQLFRNRAEGDQIRVWSVACSTGEEAYTLAMLLAERAAALENPADFQVFGSDIDERAIAVARAGVYSASIADDVSAPRLSEHFARDEGRYRINKAVRDKILFANQNLLRDPPFSRLDMISCRNLLIYLNRDTHAQVLEMFHFALKSDGFLLLGSSESADTVADYFIPVDKKHRIYRAKPAPHFARAAIPMAMAPVAAIPVAPPAQQDKGKRSYAGVHQRVLAEYAPPSVLVDQHANIVHLSEGTGQFLRHVAGEPSRHLVDLVEPELRLELRTALYHATQSGKSVETRRLRLERGQRVFFVNMTARPFFDAGIGADFVLVLFHKAEQTTEEQAPDSRGVGQEAMLSGLEEELQRTRAQLQETVEHSETSNEELKASNEELQAINEELRSATEELETSKEELQSVNEELTTVNYELKSKVEETGKVNDDLQNLIASTDLATIFVDRGMRIKRYTPQASKLFNLIPGDVGRPLHDITHKLDYPELARDATTAFESLQSVEREVASGEGRWYIARLLPYRTAHDRIDGAVLTFIDITGRRQAEDKVRASEERMRLVADSTRDYAIITMDRDGLITSFNSGAERLFGHTEEEILGQPDSVIFTPEDRSAGIPEQEKRRAREDGRAEDERWHLRKDGSRFYCSGVMTPLRDGEFYGYAKIGRDLTGRLEQEKHQGERLRQAQHSSAEARSASAQKDEFLAIMSHELKHPLNLIHMNAELLLRSAAVGAAPLIGKAVQAIRAAAVSQAKIINDLLDMSRINTGKLTLSLHNLDLCELVKGIAGIATEDPNAAGLRIVCEDDSGPLFVYADRVRMEQVVSNLLSNAIKFTPQEGEIALRLGAQDGWVRLQVRDSGQGIAAEYLPTIFEMFGQGTPSIMRGARGLGIGLALVRQIVELHGGRIEAESAGPGQGACFTVWLPRAEQRRHELATVAAAPAPALTGVKVLLVDDSPEGLETFHMLLEIVGAEVRSTTSALEALDLLVAERYDLIVSDLAMPGMDGYSFIREVRKRNGYGDVPAIAITGLGRAGDVERALEAGFSGHLGKPIDVDTLVAYARRLLDSREGQPDAR</sequence>
<dbReference type="GO" id="GO:0005886">
    <property type="term" value="C:plasma membrane"/>
    <property type="evidence" value="ECO:0007669"/>
    <property type="project" value="UniProtKB-SubCell"/>
</dbReference>
<dbReference type="InterPro" id="IPR035909">
    <property type="entry name" value="CheB_C"/>
</dbReference>
<dbReference type="SUPFAM" id="SSF47384">
    <property type="entry name" value="Homodimeric domain of signal transducing histidine kinase"/>
    <property type="match status" value="1"/>
</dbReference>
<dbReference type="Pfam" id="PF01739">
    <property type="entry name" value="CheR"/>
    <property type="match status" value="1"/>
</dbReference>
<dbReference type="Pfam" id="PF00072">
    <property type="entry name" value="Response_reg"/>
    <property type="match status" value="1"/>
</dbReference>
<keyword evidence="20" id="KW-1185">Reference proteome</keyword>
<dbReference type="Pfam" id="PF01339">
    <property type="entry name" value="CheB_methylest"/>
    <property type="match status" value="1"/>
</dbReference>
<dbReference type="InterPro" id="IPR005467">
    <property type="entry name" value="His_kinase_dom"/>
</dbReference>
<dbReference type="OrthoDB" id="9816309at2"/>
<dbReference type="InterPro" id="IPR001789">
    <property type="entry name" value="Sig_transdc_resp-reg_receiver"/>
</dbReference>
<dbReference type="CDD" id="cd16434">
    <property type="entry name" value="CheB-CheR_fusion"/>
    <property type="match status" value="1"/>
</dbReference>
<dbReference type="PROSITE" id="PS50123">
    <property type="entry name" value="CHER"/>
    <property type="match status" value="1"/>
</dbReference>
<keyword evidence="6" id="KW-0489">Methyltransferase</keyword>
<dbReference type="InterPro" id="IPR022642">
    <property type="entry name" value="CheR_C"/>
</dbReference>
<dbReference type="Gene3D" id="1.10.155.10">
    <property type="entry name" value="Chemotaxis receptor methyltransferase CheR, N-terminal domain"/>
    <property type="match status" value="1"/>
</dbReference>
<dbReference type="PROSITE" id="PS50110">
    <property type="entry name" value="RESPONSE_REGULATORY"/>
    <property type="match status" value="1"/>
</dbReference>
<keyword evidence="8" id="KW-0949">S-adenosyl-L-methionine</keyword>
<dbReference type="InterPro" id="IPR011006">
    <property type="entry name" value="CheY-like_superfamily"/>
</dbReference>
<evidence type="ECO:0000256" key="11">
    <source>
        <dbReference type="PROSITE-ProRule" id="PRU00169"/>
    </source>
</evidence>
<dbReference type="NCBIfam" id="TIGR00229">
    <property type="entry name" value="sensory_box"/>
    <property type="match status" value="1"/>
</dbReference>
<dbReference type="SUPFAM" id="SSF47757">
    <property type="entry name" value="Chemotaxis receptor methyltransferase CheR, N-terminal domain"/>
    <property type="match status" value="1"/>
</dbReference>
<dbReference type="GO" id="GO:0005737">
    <property type="term" value="C:cytoplasm"/>
    <property type="evidence" value="ECO:0007669"/>
    <property type="project" value="InterPro"/>
</dbReference>
<dbReference type="EMBL" id="FPBO01000013">
    <property type="protein sequence ID" value="SFU88799.1"/>
    <property type="molecule type" value="Genomic_DNA"/>
</dbReference>
<dbReference type="Gene3D" id="3.30.565.10">
    <property type="entry name" value="Histidine kinase-like ATPase, C-terminal domain"/>
    <property type="match status" value="1"/>
</dbReference>
<dbReference type="InterPro" id="IPR029063">
    <property type="entry name" value="SAM-dependent_MTases_sf"/>
</dbReference>
<dbReference type="PRINTS" id="PR00996">
    <property type="entry name" value="CHERMTFRASE"/>
</dbReference>
<dbReference type="SUPFAM" id="SSF52172">
    <property type="entry name" value="CheY-like"/>
    <property type="match status" value="1"/>
</dbReference>
<evidence type="ECO:0000259" key="16">
    <source>
        <dbReference type="PROSITE" id="PS50113"/>
    </source>
</evidence>
<evidence type="ECO:0000259" key="14">
    <source>
        <dbReference type="PROSITE" id="PS50110"/>
    </source>
</evidence>
<dbReference type="InterPro" id="IPR036890">
    <property type="entry name" value="HATPase_C_sf"/>
</dbReference>
<comment type="subcellular location">
    <subcellularLocation>
        <location evidence="3">Cell inner membrane</location>
        <topology evidence="3">Multi-pass membrane protein</topology>
    </subcellularLocation>
</comment>
<organism evidence="19 20">
    <name type="scientific">Pseudoduganella namucuonensis</name>
    <dbReference type="NCBI Taxonomy" id="1035707"/>
    <lineage>
        <taxon>Bacteria</taxon>
        <taxon>Pseudomonadati</taxon>
        <taxon>Pseudomonadota</taxon>
        <taxon>Betaproteobacteria</taxon>
        <taxon>Burkholderiales</taxon>
        <taxon>Oxalobacteraceae</taxon>
        <taxon>Telluria group</taxon>
        <taxon>Pseudoduganella</taxon>
    </lineage>
</organism>
<dbReference type="Proteomes" id="UP000199391">
    <property type="component" value="Unassembled WGS sequence"/>
</dbReference>
<keyword evidence="5 11" id="KW-0597">Phosphoprotein</keyword>
<feature type="domain" description="Response regulatory" evidence="14">
    <location>
        <begin position="1253"/>
        <end position="1369"/>
    </location>
</feature>
<keyword evidence="10" id="KW-0378">Hydrolase</keyword>
<dbReference type="SMART" id="SM00138">
    <property type="entry name" value="MeTrc"/>
    <property type="match status" value="1"/>
</dbReference>
<dbReference type="Gene3D" id="1.10.287.130">
    <property type="match status" value="1"/>
</dbReference>
<feature type="domain" description="CheR-type methyltransferase" evidence="18">
    <location>
        <begin position="222"/>
        <end position="481"/>
    </location>
</feature>
<dbReference type="InterPro" id="IPR000780">
    <property type="entry name" value="CheR_MeTrfase"/>
</dbReference>
<dbReference type="CDD" id="cd17580">
    <property type="entry name" value="REC_2_DhkD-like"/>
    <property type="match status" value="1"/>
</dbReference>
<dbReference type="GO" id="GO:0000156">
    <property type="term" value="F:phosphorelay response regulator activity"/>
    <property type="evidence" value="ECO:0007669"/>
    <property type="project" value="InterPro"/>
</dbReference>
<name>A0A1I7JUH9_9BURK</name>
<evidence type="ECO:0000256" key="8">
    <source>
        <dbReference type="ARBA" id="ARBA00022691"/>
    </source>
</evidence>
<dbReference type="SUPFAM" id="SSF55785">
    <property type="entry name" value="PYP-like sensor domain (PAS domain)"/>
    <property type="match status" value="2"/>
</dbReference>
<evidence type="ECO:0000259" key="17">
    <source>
        <dbReference type="PROSITE" id="PS50122"/>
    </source>
</evidence>
<dbReference type="GO" id="GO:0008983">
    <property type="term" value="F:protein-glutamate O-methyltransferase activity"/>
    <property type="evidence" value="ECO:0007669"/>
    <property type="project" value="UniProtKB-EC"/>
</dbReference>
<dbReference type="InterPro" id="IPR050903">
    <property type="entry name" value="Bact_Chemotaxis_MeTrfase"/>
</dbReference>
<proteinExistence type="predicted"/>
<feature type="compositionally biased region" description="Basic and acidic residues" evidence="12">
    <location>
        <begin position="678"/>
        <end position="693"/>
    </location>
</feature>
<dbReference type="GO" id="GO:0006935">
    <property type="term" value="P:chemotaxis"/>
    <property type="evidence" value="ECO:0007669"/>
    <property type="project" value="UniProtKB-UniRule"/>
</dbReference>
<dbReference type="SMART" id="SM00388">
    <property type="entry name" value="HisKA"/>
    <property type="match status" value="1"/>
</dbReference>
<dbReference type="RefSeq" id="WP_093556408.1">
    <property type="nucleotide sequence ID" value="NZ_FPBO01000013.1"/>
</dbReference>
<dbReference type="STRING" id="1035707.SAMN05216552_101321"/>
<reference evidence="20" key="1">
    <citation type="submission" date="2016-10" db="EMBL/GenBank/DDBJ databases">
        <authorList>
            <person name="Varghese N."/>
            <person name="Submissions S."/>
        </authorList>
    </citation>
    <scope>NUCLEOTIDE SEQUENCE [LARGE SCALE GENOMIC DNA]</scope>
    <source>
        <strain evidence="20">CGMCC 1.11014</strain>
    </source>
</reference>
<dbReference type="InterPro" id="IPR000014">
    <property type="entry name" value="PAS"/>
</dbReference>
<dbReference type="Gene3D" id="3.40.50.180">
    <property type="entry name" value="Methylesterase CheB, C-terminal domain"/>
    <property type="match status" value="1"/>
</dbReference>
<dbReference type="InterPro" id="IPR000700">
    <property type="entry name" value="PAS-assoc_C"/>
</dbReference>
<dbReference type="Pfam" id="PF02518">
    <property type="entry name" value="HATPase_c"/>
    <property type="match status" value="1"/>
</dbReference>
<dbReference type="InterPro" id="IPR022641">
    <property type="entry name" value="CheR_N"/>
</dbReference>
<feature type="domain" description="PAS" evidence="15">
    <location>
        <begin position="862"/>
        <end position="920"/>
    </location>
</feature>
<dbReference type="PROSITE" id="PS50112">
    <property type="entry name" value="PAS"/>
    <property type="match status" value="1"/>
</dbReference>
<dbReference type="InterPro" id="IPR003661">
    <property type="entry name" value="HisK_dim/P_dom"/>
</dbReference>
<keyword evidence="7" id="KW-0808">Transferase</keyword>
<evidence type="ECO:0000313" key="19">
    <source>
        <dbReference type="EMBL" id="SFU88799.1"/>
    </source>
</evidence>
<dbReference type="PROSITE" id="PS50109">
    <property type="entry name" value="HIS_KIN"/>
    <property type="match status" value="1"/>
</dbReference>
<evidence type="ECO:0000256" key="5">
    <source>
        <dbReference type="ARBA" id="ARBA00022553"/>
    </source>
</evidence>
<accession>A0A1I7JUH9</accession>
<evidence type="ECO:0000313" key="20">
    <source>
        <dbReference type="Proteomes" id="UP000199391"/>
    </source>
</evidence>
<evidence type="ECO:0000256" key="10">
    <source>
        <dbReference type="PROSITE-ProRule" id="PRU00050"/>
    </source>
</evidence>
<evidence type="ECO:0000256" key="6">
    <source>
        <dbReference type="ARBA" id="ARBA00022603"/>
    </source>
</evidence>
<dbReference type="SUPFAM" id="SSF53335">
    <property type="entry name" value="S-adenosyl-L-methionine-dependent methyltransferases"/>
    <property type="match status" value="1"/>
</dbReference>
<dbReference type="SUPFAM" id="SSF52738">
    <property type="entry name" value="Methylesterase CheB, C-terminal domain"/>
    <property type="match status" value="1"/>
</dbReference>
<dbReference type="CDD" id="cd00130">
    <property type="entry name" value="PAS"/>
    <property type="match status" value="2"/>
</dbReference>
<protein>
    <submittedName>
        <fullName evidence="19">Two-component system, chemotaxis family, CheB/CheR fusion protein</fullName>
    </submittedName>
</protein>
<dbReference type="PROSITE" id="PS50122">
    <property type="entry name" value="CHEB"/>
    <property type="match status" value="1"/>
</dbReference>
<dbReference type="PROSITE" id="PS50113">
    <property type="entry name" value="PAC"/>
    <property type="match status" value="1"/>
</dbReference>
<dbReference type="Gene3D" id="3.40.50.2300">
    <property type="match status" value="1"/>
</dbReference>
<dbReference type="FunFam" id="3.30.565.10:FF:000006">
    <property type="entry name" value="Sensor histidine kinase WalK"/>
    <property type="match status" value="1"/>
</dbReference>
<dbReference type="InterPro" id="IPR000673">
    <property type="entry name" value="Sig_transdc_resp-reg_Me-estase"/>
</dbReference>
<dbReference type="SUPFAM" id="SSF55874">
    <property type="entry name" value="ATPase domain of HSP90 chaperone/DNA topoisomerase II/histidine kinase"/>
    <property type="match status" value="1"/>
</dbReference>
<evidence type="ECO:0000256" key="9">
    <source>
        <dbReference type="ARBA" id="ARBA00022777"/>
    </source>
</evidence>
<feature type="region of interest" description="Disordered" evidence="12">
    <location>
        <begin position="981"/>
        <end position="1000"/>
    </location>
</feature>
<evidence type="ECO:0000256" key="2">
    <source>
        <dbReference type="ARBA" id="ARBA00001541"/>
    </source>
</evidence>
<keyword evidence="9" id="KW-0418">Kinase</keyword>
<evidence type="ECO:0000259" key="15">
    <source>
        <dbReference type="PROSITE" id="PS50112"/>
    </source>
</evidence>
<dbReference type="InterPro" id="IPR003594">
    <property type="entry name" value="HATPase_dom"/>
</dbReference>
<feature type="active site" evidence="10">
    <location>
        <position position="55"/>
    </location>
</feature>
<dbReference type="SMART" id="SM00387">
    <property type="entry name" value="HATPase_c"/>
    <property type="match status" value="1"/>
</dbReference>
<gene>
    <name evidence="19" type="ORF">SAMN05216552_101321</name>
</gene>
<evidence type="ECO:0000256" key="4">
    <source>
        <dbReference type="ARBA" id="ARBA00022500"/>
    </source>
</evidence>
<dbReference type="SMART" id="SM00448">
    <property type="entry name" value="REC"/>
    <property type="match status" value="1"/>
</dbReference>
<feature type="domain" description="CheB-type methylesterase" evidence="17">
    <location>
        <begin position="15"/>
        <end position="199"/>
    </location>
</feature>
<evidence type="ECO:0000256" key="7">
    <source>
        <dbReference type="ARBA" id="ARBA00022679"/>
    </source>
</evidence>
<feature type="region of interest" description="Disordered" evidence="12">
    <location>
        <begin position="668"/>
        <end position="693"/>
    </location>
</feature>
<feature type="active site" evidence="10">
    <location>
        <position position="28"/>
    </location>
</feature>
<dbReference type="Pfam" id="PF00512">
    <property type="entry name" value="HisKA"/>
    <property type="match status" value="1"/>
</dbReference>
<dbReference type="CDD" id="cd00082">
    <property type="entry name" value="HisKA"/>
    <property type="match status" value="1"/>
</dbReference>
<feature type="region of interest" description="Disordered" evidence="12">
    <location>
        <begin position="916"/>
        <end position="939"/>
    </location>
</feature>
<dbReference type="InterPro" id="IPR036097">
    <property type="entry name" value="HisK_dim/P_sf"/>
</dbReference>
<dbReference type="GO" id="GO:0008984">
    <property type="term" value="F:protein-glutamate methylesterase activity"/>
    <property type="evidence" value="ECO:0007669"/>
    <property type="project" value="InterPro"/>
</dbReference>
<comment type="catalytic activity">
    <reaction evidence="2">
        <text>L-glutamyl-[protein] + S-adenosyl-L-methionine = [protein]-L-glutamate 5-O-methyl ester + S-adenosyl-L-homocysteine</text>
        <dbReference type="Rhea" id="RHEA:24452"/>
        <dbReference type="Rhea" id="RHEA-COMP:10208"/>
        <dbReference type="Rhea" id="RHEA-COMP:10311"/>
        <dbReference type="ChEBI" id="CHEBI:29973"/>
        <dbReference type="ChEBI" id="CHEBI:57856"/>
        <dbReference type="ChEBI" id="CHEBI:59789"/>
        <dbReference type="ChEBI" id="CHEBI:82795"/>
        <dbReference type="EC" id="2.1.1.80"/>
    </reaction>
</comment>
<dbReference type="GO" id="GO:0000155">
    <property type="term" value="F:phosphorelay sensor kinase activity"/>
    <property type="evidence" value="ECO:0007669"/>
    <property type="project" value="InterPro"/>
</dbReference>
<comment type="catalytic activity">
    <reaction evidence="1">
        <text>ATP + protein L-histidine = ADP + protein N-phospho-L-histidine.</text>
        <dbReference type="EC" id="2.7.13.3"/>
    </reaction>
</comment>
<dbReference type="InterPro" id="IPR035965">
    <property type="entry name" value="PAS-like_dom_sf"/>
</dbReference>
<dbReference type="Pfam" id="PF03705">
    <property type="entry name" value="CheR_N"/>
    <property type="match status" value="1"/>
</dbReference>
<evidence type="ECO:0000259" key="13">
    <source>
        <dbReference type="PROSITE" id="PS50109"/>
    </source>
</evidence>
<evidence type="ECO:0000256" key="1">
    <source>
        <dbReference type="ARBA" id="ARBA00000085"/>
    </source>
</evidence>
<feature type="active site" evidence="10">
    <location>
        <position position="147"/>
    </location>
</feature>
<dbReference type="PANTHER" id="PTHR24422">
    <property type="entry name" value="CHEMOTAXIS PROTEIN METHYLTRANSFERASE"/>
    <property type="match status" value="1"/>
</dbReference>
<dbReference type="GO" id="GO:0032259">
    <property type="term" value="P:methylation"/>
    <property type="evidence" value="ECO:0007669"/>
    <property type="project" value="UniProtKB-KW"/>
</dbReference>
<dbReference type="SMART" id="SM00091">
    <property type="entry name" value="PAS"/>
    <property type="match status" value="3"/>
</dbReference>
<evidence type="ECO:0000256" key="12">
    <source>
        <dbReference type="SAM" id="MobiDB-lite"/>
    </source>
</evidence>
<feature type="compositionally biased region" description="Basic and acidic residues" evidence="12">
    <location>
        <begin position="981"/>
        <end position="990"/>
    </location>
</feature>
<feature type="domain" description="PAC" evidence="16">
    <location>
        <begin position="811"/>
        <end position="861"/>
    </location>
</feature>
<feature type="modified residue" description="4-aspartylphosphate" evidence="11">
    <location>
        <position position="1302"/>
    </location>
</feature>
<dbReference type="CDD" id="cd16922">
    <property type="entry name" value="HATPase_EvgS-ArcB-TorS-like"/>
    <property type="match status" value="1"/>
</dbReference>
<evidence type="ECO:0000256" key="3">
    <source>
        <dbReference type="ARBA" id="ARBA00004429"/>
    </source>
</evidence>
<evidence type="ECO:0000259" key="18">
    <source>
        <dbReference type="PROSITE" id="PS50123"/>
    </source>
</evidence>
<feature type="domain" description="Histidine kinase" evidence="13">
    <location>
        <begin position="1012"/>
        <end position="1232"/>
    </location>
</feature>
<dbReference type="InterPro" id="IPR036804">
    <property type="entry name" value="CheR_N_sf"/>
</dbReference>
<dbReference type="Gene3D" id="3.40.50.150">
    <property type="entry name" value="Vaccinia Virus protein VP39"/>
    <property type="match status" value="1"/>
</dbReference>
<dbReference type="Pfam" id="PF13596">
    <property type="entry name" value="PAS_10"/>
    <property type="match status" value="1"/>
</dbReference>
<dbReference type="PANTHER" id="PTHR24422:SF27">
    <property type="entry name" value="PROTEIN-GLUTAMATE O-METHYLTRANSFERASE"/>
    <property type="match status" value="1"/>
</dbReference>
<dbReference type="Pfam" id="PF13426">
    <property type="entry name" value="PAS_9"/>
    <property type="match status" value="1"/>
</dbReference>